<gene>
    <name evidence="2" type="ORF">JF922_25920</name>
</gene>
<evidence type="ECO:0000313" key="3">
    <source>
        <dbReference type="Proteomes" id="UP000612893"/>
    </source>
</evidence>
<dbReference type="EMBL" id="JAEKNR010000247">
    <property type="protein sequence ID" value="MBJ7601500.1"/>
    <property type="molecule type" value="Genomic_DNA"/>
</dbReference>
<organism evidence="2 3">
    <name type="scientific">Candidatus Nephthysia bennettiae</name>
    <dbReference type="NCBI Taxonomy" id="3127016"/>
    <lineage>
        <taxon>Bacteria</taxon>
        <taxon>Bacillati</taxon>
        <taxon>Candidatus Dormiibacterota</taxon>
        <taxon>Candidatus Dormibacteria</taxon>
        <taxon>Candidatus Dormibacterales</taxon>
        <taxon>Candidatus Dormibacteraceae</taxon>
        <taxon>Candidatus Nephthysia</taxon>
    </lineage>
</organism>
<comment type="caution">
    <text evidence="2">The sequence shown here is derived from an EMBL/GenBank/DDBJ whole genome shotgun (WGS) entry which is preliminary data.</text>
</comment>
<protein>
    <submittedName>
        <fullName evidence="2">Tetratricopeptide repeat protein</fullName>
    </submittedName>
</protein>
<proteinExistence type="predicted"/>
<evidence type="ECO:0000313" key="2">
    <source>
        <dbReference type="EMBL" id="MBJ7601500.1"/>
    </source>
</evidence>
<sequence>MQLDPGAADAHIGLGLLHRPPSRPVSLEEAIAAFRQAARIDPQRADSHLNLGAALIEAGERDLAAEELRSAQQLLVRKGELRQARGIDEVLRRLSADQPIKSIAFSYQSSRYRVSDAPTSGSEQGRSEPSRPPLLSPDRQWRWDGEQWVPNR</sequence>
<reference evidence="2" key="1">
    <citation type="submission" date="2020-10" db="EMBL/GenBank/DDBJ databases">
        <title>Ca. Dormibacterota MAGs.</title>
        <authorList>
            <person name="Montgomery K."/>
        </authorList>
    </citation>
    <scope>NUCLEOTIDE SEQUENCE [LARGE SCALE GENOMIC DNA]</scope>
    <source>
        <strain evidence="2">SC8812_S17_10</strain>
    </source>
</reference>
<dbReference type="InterPro" id="IPR011990">
    <property type="entry name" value="TPR-like_helical_dom_sf"/>
</dbReference>
<dbReference type="Gene3D" id="1.25.40.10">
    <property type="entry name" value="Tetratricopeptide repeat domain"/>
    <property type="match status" value="1"/>
</dbReference>
<dbReference type="SUPFAM" id="SSF48452">
    <property type="entry name" value="TPR-like"/>
    <property type="match status" value="1"/>
</dbReference>
<evidence type="ECO:0000256" key="1">
    <source>
        <dbReference type="SAM" id="MobiDB-lite"/>
    </source>
</evidence>
<name>A0A934KG44_9BACT</name>
<dbReference type="Pfam" id="PF13414">
    <property type="entry name" value="TPR_11"/>
    <property type="match status" value="1"/>
</dbReference>
<dbReference type="AlphaFoldDB" id="A0A934KG44"/>
<dbReference type="Proteomes" id="UP000612893">
    <property type="component" value="Unassembled WGS sequence"/>
</dbReference>
<keyword evidence="3" id="KW-1185">Reference proteome</keyword>
<accession>A0A934KG44</accession>
<feature type="compositionally biased region" description="Polar residues" evidence="1">
    <location>
        <begin position="112"/>
        <end position="124"/>
    </location>
</feature>
<feature type="region of interest" description="Disordered" evidence="1">
    <location>
        <begin position="112"/>
        <end position="152"/>
    </location>
</feature>